<evidence type="ECO:0000313" key="2">
    <source>
        <dbReference type="Proteomes" id="UP000018143"/>
    </source>
</evidence>
<dbReference type="OrthoDB" id="5465469at2"/>
<protein>
    <submittedName>
        <fullName evidence="1">Uncharacterized protein</fullName>
    </submittedName>
</protein>
<dbReference type="STRING" id="1325130.HFN_1216"/>
<proteinExistence type="predicted"/>
<evidence type="ECO:0000313" key="1">
    <source>
        <dbReference type="EMBL" id="GAD19972.1"/>
    </source>
</evidence>
<dbReference type="AlphaFoldDB" id="T1DX60"/>
<reference evidence="1 2" key="1">
    <citation type="journal article" date="2013" name="Genome Announc.">
        <title>Draft Genome Sequence of Helicobacter fennelliae Strain MRY12-0050, Isolated from a Bacteremia Patient.</title>
        <authorList>
            <person name="Rimbara E."/>
            <person name="Matsui M."/>
            <person name="Mori S."/>
            <person name="Suzuki S."/>
            <person name="Suzuki M."/>
            <person name="Kim H."/>
            <person name="Sekizuka T."/>
            <person name="Kuroda M."/>
            <person name="Shibayama K."/>
        </authorList>
    </citation>
    <scope>NUCLEOTIDE SEQUENCE [LARGE SCALE GENOMIC DNA]</scope>
    <source>
        <strain evidence="1 2">MRY12-0050</strain>
    </source>
</reference>
<dbReference type="Proteomes" id="UP000018143">
    <property type="component" value="Unassembled WGS sequence"/>
</dbReference>
<dbReference type="EMBL" id="BASD01000030">
    <property type="protein sequence ID" value="GAD19972.1"/>
    <property type="molecule type" value="Genomic_DNA"/>
</dbReference>
<sequence length="55" mass="6229">MDCHSPKGLRNDDNTDKVDCHADKAARNDIPTYHCEGLPEESTNSKIININFRLD</sequence>
<keyword evidence="2" id="KW-1185">Reference proteome</keyword>
<dbReference type="RefSeq" id="WP_023949663.1">
    <property type="nucleotide sequence ID" value="NZ_BASD01000030.1"/>
</dbReference>
<gene>
    <name evidence="1" type="ORF">HFN_1216</name>
</gene>
<organism evidence="1 2">
    <name type="scientific">Helicobacter fennelliae MRY12-0050</name>
    <dbReference type="NCBI Taxonomy" id="1325130"/>
    <lineage>
        <taxon>Bacteria</taxon>
        <taxon>Pseudomonadati</taxon>
        <taxon>Campylobacterota</taxon>
        <taxon>Epsilonproteobacteria</taxon>
        <taxon>Campylobacterales</taxon>
        <taxon>Helicobacteraceae</taxon>
        <taxon>Helicobacter</taxon>
    </lineage>
</organism>
<name>T1DX60_9HELI</name>
<comment type="caution">
    <text evidence="1">The sequence shown here is derived from an EMBL/GenBank/DDBJ whole genome shotgun (WGS) entry which is preliminary data.</text>
</comment>
<accession>T1DX60</accession>